<evidence type="ECO:0000313" key="2">
    <source>
        <dbReference type="EMBL" id="ROQ90146.1"/>
    </source>
</evidence>
<accession>A0A3N1USR1</accession>
<dbReference type="AlphaFoldDB" id="A0A3N1USR1"/>
<comment type="caution">
    <text evidence="2">The sequence shown here is derived from an EMBL/GenBank/DDBJ whole genome shotgun (WGS) entry which is preliminary data.</text>
</comment>
<name>A0A3N1USR1_9BACT</name>
<reference evidence="2 3" key="1">
    <citation type="submission" date="2018-11" db="EMBL/GenBank/DDBJ databases">
        <title>Genomic Encyclopedia of Type Strains, Phase IV (KMG-IV): sequencing the most valuable type-strain genomes for metagenomic binning, comparative biology and taxonomic classification.</title>
        <authorList>
            <person name="Goeker M."/>
        </authorList>
    </citation>
    <scope>NUCLEOTIDE SEQUENCE [LARGE SCALE GENOMIC DNA]</scope>
    <source>
        <strain evidence="2 3">DSM 22027</strain>
    </source>
</reference>
<evidence type="ECO:0000313" key="3">
    <source>
        <dbReference type="Proteomes" id="UP000276223"/>
    </source>
</evidence>
<proteinExistence type="predicted"/>
<feature type="region of interest" description="Disordered" evidence="1">
    <location>
        <begin position="92"/>
        <end position="118"/>
    </location>
</feature>
<dbReference type="EMBL" id="RJVA01000015">
    <property type="protein sequence ID" value="ROQ90146.1"/>
    <property type="molecule type" value="Genomic_DNA"/>
</dbReference>
<dbReference type="Proteomes" id="UP000276223">
    <property type="component" value="Unassembled WGS sequence"/>
</dbReference>
<sequence length="118" mass="12676">MRSWRTLKRIAKSSAFNVVFSKGSKRPVAKTFTNPWPAGKALHPSLGERSASMGPFVPPPCQHLCSAGLRPTSVGRMASGLGGAALVAAHDFRTTQTPSLRRSADPLDWGGRQARNYS</sequence>
<organism evidence="2 3">
    <name type="scientific">Desulfosoma caldarium</name>
    <dbReference type="NCBI Taxonomy" id="610254"/>
    <lineage>
        <taxon>Bacteria</taxon>
        <taxon>Pseudomonadati</taxon>
        <taxon>Thermodesulfobacteriota</taxon>
        <taxon>Syntrophobacteria</taxon>
        <taxon>Syntrophobacterales</taxon>
        <taxon>Syntrophobacteraceae</taxon>
        <taxon>Desulfosoma</taxon>
    </lineage>
</organism>
<protein>
    <submittedName>
        <fullName evidence="2">Uncharacterized protein</fullName>
    </submittedName>
</protein>
<gene>
    <name evidence="2" type="ORF">EDC27_2759</name>
</gene>
<keyword evidence="3" id="KW-1185">Reference proteome</keyword>
<evidence type="ECO:0000256" key="1">
    <source>
        <dbReference type="SAM" id="MobiDB-lite"/>
    </source>
</evidence>